<keyword evidence="6" id="KW-1185">Reference proteome</keyword>
<dbReference type="PANTHER" id="PTHR33204:SF39">
    <property type="entry name" value="TRANSCRIPTIONAL REGULATORY PROTEIN"/>
    <property type="match status" value="1"/>
</dbReference>
<evidence type="ECO:0000259" key="4">
    <source>
        <dbReference type="PROSITE" id="PS51118"/>
    </source>
</evidence>
<dbReference type="GO" id="GO:0006355">
    <property type="term" value="P:regulation of DNA-templated transcription"/>
    <property type="evidence" value="ECO:0007669"/>
    <property type="project" value="UniProtKB-ARBA"/>
</dbReference>
<dbReference type="GO" id="GO:0003677">
    <property type="term" value="F:DNA binding"/>
    <property type="evidence" value="ECO:0007669"/>
    <property type="project" value="UniProtKB-KW"/>
</dbReference>
<dbReference type="EMBL" id="AWWI01000048">
    <property type="protein sequence ID" value="PIL20999.1"/>
    <property type="molecule type" value="Genomic_DNA"/>
</dbReference>
<dbReference type="SUPFAM" id="SSF46785">
    <property type="entry name" value="Winged helix' DNA-binding domain"/>
    <property type="match status" value="1"/>
</dbReference>
<protein>
    <recommendedName>
        <fullName evidence="4">HTH hxlR-type domain-containing protein</fullName>
    </recommendedName>
</protein>
<keyword evidence="1" id="KW-0805">Transcription regulation</keyword>
<evidence type="ECO:0000313" key="6">
    <source>
        <dbReference type="Proteomes" id="UP000231259"/>
    </source>
</evidence>
<accession>A0A2G8RHH4</accession>
<feature type="domain" description="HTH hxlR-type" evidence="4">
    <location>
        <begin position="25"/>
        <end position="123"/>
    </location>
</feature>
<dbReference type="Proteomes" id="UP000231259">
    <property type="component" value="Unassembled WGS sequence"/>
</dbReference>
<dbReference type="CDD" id="cd00090">
    <property type="entry name" value="HTH_ARSR"/>
    <property type="match status" value="1"/>
</dbReference>
<dbReference type="InterPro" id="IPR036388">
    <property type="entry name" value="WH-like_DNA-bd_sf"/>
</dbReference>
<dbReference type="AlphaFoldDB" id="A0A2G8RHH4"/>
<dbReference type="RefSeq" id="WP_245875591.1">
    <property type="nucleotide sequence ID" value="NZ_AWWI01000048.1"/>
</dbReference>
<evidence type="ECO:0000256" key="1">
    <source>
        <dbReference type="ARBA" id="ARBA00023015"/>
    </source>
</evidence>
<keyword evidence="2" id="KW-0238">DNA-binding</keyword>
<reference evidence="5 6" key="1">
    <citation type="submission" date="2013-09" db="EMBL/GenBank/DDBJ databases">
        <title>Genome sequencing of Phaeobacter antarcticus sp. nov. SM1211.</title>
        <authorList>
            <person name="Zhang X.-Y."/>
            <person name="Liu C."/>
            <person name="Chen X.-L."/>
            <person name="Xie B.-B."/>
            <person name="Qin Q.-L."/>
            <person name="Rong J.-C."/>
            <person name="Zhang Y.-Z."/>
        </authorList>
    </citation>
    <scope>NUCLEOTIDE SEQUENCE [LARGE SCALE GENOMIC DNA]</scope>
    <source>
        <strain evidence="5 6">SM1211</strain>
    </source>
</reference>
<evidence type="ECO:0000256" key="2">
    <source>
        <dbReference type="ARBA" id="ARBA00023125"/>
    </source>
</evidence>
<dbReference type="PANTHER" id="PTHR33204">
    <property type="entry name" value="TRANSCRIPTIONAL REGULATOR, MARR FAMILY"/>
    <property type="match status" value="1"/>
</dbReference>
<organism evidence="5 6">
    <name type="scientific">Puniceibacterium antarcticum</name>
    <dbReference type="NCBI Taxonomy" id="1206336"/>
    <lineage>
        <taxon>Bacteria</taxon>
        <taxon>Pseudomonadati</taxon>
        <taxon>Pseudomonadota</taxon>
        <taxon>Alphaproteobacteria</taxon>
        <taxon>Rhodobacterales</taxon>
        <taxon>Paracoccaceae</taxon>
        <taxon>Puniceibacterium</taxon>
    </lineage>
</organism>
<dbReference type="InterPro" id="IPR011991">
    <property type="entry name" value="ArsR-like_HTH"/>
</dbReference>
<dbReference type="InterPro" id="IPR002577">
    <property type="entry name" value="HTH_HxlR"/>
</dbReference>
<dbReference type="PROSITE" id="PS51118">
    <property type="entry name" value="HTH_HXLR"/>
    <property type="match status" value="1"/>
</dbReference>
<dbReference type="Gene3D" id="1.10.10.10">
    <property type="entry name" value="Winged helix-like DNA-binding domain superfamily/Winged helix DNA-binding domain"/>
    <property type="match status" value="1"/>
</dbReference>
<name>A0A2G8RHH4_9RHOB</name>
<dbReference type="InterPro" id="IPR036390">
    <property type="entry name" value="WH_DNA-bd_sf"/>
</dbReference>
<comment type="caution">
    <text evidence="5">The sequence shown here is derived from an EMBL/GenBank/DDBJ whole genome shotgun (WGS) entry which is preliminary data.</text>
</comment>
<gene>
    <name evidence="5" type="ORF">P775_06420</name>
</gene>
<evidence type="ECO:0000313" key="5">
    <source>
        <dbReference type="EMBL" id="PIL20999.1"/>
    </source>
</evidence>
<sequence>MTPGHPEETMLQDIPYARSHFSVDCPSRLLFDQVADKWSMMIMTVLNGGGTRFNDLKRRLEGVSQKSLSMTLKRLERNGIIARTVVASTPPGVLYELTPLGKTLLPPFQAIYRWANDNMNAVEDARIAYDKDHGPA</sequence>
<keyword evidence="3" id="KW-0804">Transcription</keyword>
<evidence type="ECO:0000256" key="3">
    <source>
        <dbReference type="ARBA" id="ARBA00023163"/>
    </source>
</evidence>
<proteinExistence type="predicted"/>
<dbReference type="Pfam" id="PF01638">
    <property type="entry name" value="HxlR"/>
    <property type="match status" value="1"/>
</dbReference>